<evidence type="ECO:0000313" key="1">
    <source>
        <dbReference type="EMBL" id="KAH7941605.1"/>
    </source>
</evidence>
<accession>A0ACB8CFN2</accession>
<dbReference type="Proteomes" id="UP000821865">
    <property type="component" value="Chromosome 7"/>
</dbReference>
<dbReference type="EMBL" id="CM023476">
    <property type="protein sequence ID" value="KAH7941605.1"/>
    <property type="molecule type" value="Genomic_DNA"/>
</dbReference>
<gene>
    <name evidence="1" type="ORF">HPB49_015327</name>
</gene>
<proteinExistence type="predicted"/>
<reference evidence="1" key="1">
    <citation type="submission" date="2020-05" db="EMBL/GenBank/DDBJ databases">
        <title>Large-scale comparative analyses of tick genomes elucidate their genetic diversity and vector capacities.</title>
        <authorList>
            <person name="Jia N."/>
            <person name="Wang J."/>
            <person name="Shi W."/>
            <person name="Du L."/>
            <person name="Sun Y."/>
            <person name="Zhan W."/>
            <person name="Jiang J."/>
            <person name="Wang Q."/>
            <person name="Zhang B."/>
            <person name="Ji P."/>
            <person name="Sakyi L.B."/>
            <person name="Cui X."/>
            <person name="Yuan T."/>
            <person name="Jiang B."/>
            <person name="Yang W."/>
            <person name="Lam T.T.-Y."/>
            <person name="Chang Q."/>
            <person name="Ding S."/>
            <person name="Wang X."/>
            <person name="Zhu J."/>
            <person name="Ruan X."/>
            <person name="Zhao L."/>
            <person name="Wei J."/>
            <person name="Que T."/>
            <person name="Du C."/>
            <person name="Cheng J."/>
            <person name="Dai P."/>
            <person name="Han X."/>
            <person name="Huang E."/>
            <person name="Gao Y."/>
            <person name="Liu J."/>
            <person name="Shao H."/>
            <person name="Ye R."/>
            <person name="Li L."/>
            <person name="Wei W."/>
            <person name="Wang X."/>
            <person name="Wang C."/>
            <person name="Yang T."/>
            <person name="Huo Q."/>
            <person name="Li W."/>
            <person name="Guo W."/>
            <person name="Chen H."/>
            <person name="Zhou L."/>
            <person name="Ni X."/>
            <person name="Tian J."/>
            <person name="Zhou Y."/>
            <person name="Sheng Y."/>
            <person name="Liu T."/>
            <person name="Pan Y."/>
            <person name="Xia L."/>
            <person name="Li J."/>
            <person name="Zhao F."/>
            <person name="Cao W."/>
        </authorList>
    </citation>
    <scope>NUCLEOTIDE SEQUENCE</scope>
    <source>
        <strain evidence="1">Dsil-2018</strain>
    </source>
</reference>
<evidence type="ECO:0000313" key="2">
    <source>
        <dbReference type="Proteomes" id="UP000821865"/>
    </source>
</evidence>
<keyword evidence="2" id="KW-1185">Reference proteome</keyword>
<comment type="caution">
    <text evidence="1">The sequence shown here is derived from an EMBL/GenBank/DDBJ whole genome shotgun (WGS) entry which is preliminary data.</text>
</comment>
<organism evidence="1 2">
    <name type="scientific">Dermacentor silvarum</name>
    <name type="common">Tick</name>
    <dbReference type="NCBI Taxonomy" id="543639"/>
    <lineage>
        <taxon>Eukaryota</taxon>
        <taxon>Metazoa</taxon>
        <taxon>Ecdysozoa</taxon>
        <taxon>Arthropoda</taxon>
        <taxon>Chelicerata</taxon>
        <taxon>Arachnida</taxon>
        <taxon>Acari</taxon>
        <taxon>Parasitiformes</taxon>
        <taxon>Ixodida</taxon>
        <taxon>Ixodoidea</taxon>
        <taxon>Ixodidae</taxon>
        <taxon>Rhipicephalinae</taxon>
        <taxon>Dermacentor</taxon>
    </lineage>
</organism>
<name>A0ACB8CFN2_DERSI</name>
<sequence length="351" mass="39318">MAAVEPLLDRTVRSVRARLLHPRLWSLQELCRRCLVSARSLPEWKALTQSFAERVRRRACLFSIAHFSGCGVNFCLHRYFSESDHPSYWISCTLDRKSYMAVRASNYNADRLLEDDDLWHWARLDHPHVLSVLAVACNAPGIQVYLVTLSPDDGLEHFAGILAVRDLCVRELHLWKFLHQLCSALIYLRGQGLAVEPFDFFNVYLRHTDLVLNNGLVWNQRRFEITSLPGSLWSLLLRPDDDFAAVYAAVSTAQHEARAFSVAVVVAQLVALAISDDAAGAAGRQRSSTSGSLQAVHRIYGIELVSSPCSYGQQLVSTLAEMFRSPQPALEAVRDRAGVMYASMASLDARC</sequence>
<protein>
    <submittedName>
        <fullName evidence="1">Uncharacterized protein</fullName>
    </submittedName>
</protein>